<organism evidence="1 2">
    <name type="scientific">Scytonema millei VB511283</name>
    <dbReference type="NCBI Taxonomy" id="1245923"/>
    <lineage>
        <taxon>Bacteria</taxon>
        <taxon>Bacillati</taxon>
        <taxon>Cyanobacteriota</taxon>
        <taxon>Cyanophyceae</taxon>
        <taxon>Nostocales</taxon>
        <taxon>Scytonemataceae</taxon>
        <taxon>Scytonema</taxon>
    </lineage>
</organism>
<evidence type="ECO:0000313" key="2">
    <source>
        <dbReference type="Proteomes" id="UP000031532"/>
    </source>
</evidence>
<gene>
    <name evidence="1" type="ORF">QH73_0011990</name>
</gene>
<dbReference type="Proteomes" id="UP000031532">
    <property type="component" value="Unassembled WGS sequence"/>
</dbReference>
<dbReference type="AlphaFoldDB" id="A0A9X5I4A4"/>
<sequence>MYLVPTSSLPQGRLSAIASPKEEYNYGDWSVTTIPSLTGSMLRARHKPMCAPNSDERAH</sequence>
<accession>A0A9X5I4A4</accession>
<comment type="caution">
    <text evidence="1">The sequence shown here is derived from an EMBL/GenBank/DDBJ whole genome shotgun (WGS) entry which is preliminary data.</text>
</comment>
<proteinExistence type="predicted"/>
<keyword evidence="2" id="KW-1185">Reference proteome</keyword>
<protein>
    <submittedName>
        <fullName evidence="1">Uncharacterized protein</fullName>
    </submittedName>
</protein>
<name>A0A9X5I4A4_9CYAN</name>
<dbReference type="EMBL" id="JTJC03000003">
    <property type="protein sequence ID" value="NHC35368.1"/>
    <property type="molecule type" value="Genomic_DNA"/>
</dbReference>
<reference evidence="1 2" key="1">
    <citation type="journal article" date="2015" name="Genome Announc.">
        <title>Draft Genome Sequence of the Terrestrial Cyanobacterium Scytonema millei VB511283, Isolated from Eastern India.</title>
        <authorList>
            <person name="Sen D."/>
            <person name="Chandrababunaidu M.M."/>
            <person name="Singh D."/>
            <person name="Sanghi N."/>
            <person name="Ghorai A."/>
            <person name="Mishra G.P."/>
            <person name="Madduluri M."/>
            <person name="Adhikary S.P."/>
            <person name="Tripathy S."/>
        </authorList>
    </citation>
    <scope>NUCLEOTIDE SEQUENCE [LARGE SCALE GENOMIC DNA]</scope>
    <source>
        <strain evidence="1 2">VB511283</strain>
    </source>
</reference>
<dbReference type="RefSeq" id="WP_132866977.1">
    <property type="nucleotide sequence ID" value="NZ_JTJC03000003.1"/>
</dbReference>
<evidence type="ECO:0000313" key="1">
    <source>
        <dbReference type="EMBL" id="NHC35368.1"/>
    </source>
</evidence>